<comment type="similarity">
    <text evidence="2">Belongs to the bacterial solute-binding protein 5 family.</text>
</comment>
<sequence>MPVRADEVGIFLYLPMMTLDKDIFLNRIQRIALIVLLFKSVSFAYAWPWVLNNPYPKSQANENIYYSSFSEQPKTLDPALSYSLNEYLFIAQIYEPLLTYDYLQRPYQLTPLTAAQMPQLRYLDAQGNPLPEKSKDAAFTVYTLTIKKGIYYQPHPAFAKDKNGSYLYHQLSSDYLEDEGINQLSDFKYTGTRELIVDDYIYQIKRLANPRVSSSIYGLMSDYIVGFKEYGKTLPGGTQYVDLRKYPLQGIKKLDDYSFEITLKGEYAQFLFWLAMSFFAPVPWEADLFYSQPGMADKNITLGWYPVGTGPFMLVKNNPNRRMVLQKSPNFREDYYPSIGSDKDRELGYLDNAGKRLPLIEKAIYTLEKESIPRWNKFLQGYYDNSAIGNDSFDQAIHINKHGTAELTSEMKKKQIYLTQTFQPSTYYMGFNMLDNVVGGSSERARKLRQAISIAVNYDENIAIFYNGRGMAAQGPIPPGIFGFKEGKEGINPYVYQWIDGEAERRPIKDAQKLMSEAGYPNGVDPATGNHLILHYDVTTTGGPEDKALFDWMRKQFAQIGIDLNVRATLYNRFQEKMRTGDTQIFSWGWVADYPDPENFLFQLYGGNGKVKFGGENTANYQNPEFDRLFNLMKNRGNDAQRQQIIDTMTRIVQYDAPWIWGIHPEEFLLSQSWVSRVKPNTMSFATLKYTAINVPKRNTLRQAWNQPIFWPLGLLLLLILMLIFPLIIAYYKKEKKPAERTYIS</sequence>
<dbReference type="InterPro" id="IPR039424">
    <property type="entry name" value="SBP_5"/>
</dbReference>
<dbReference type="Proteomes" id="UP000054926">
    <property type="component" value="Unassembled WGS sequence"/>
</dbReference>
<evidence type="ECO:0000256" key="4">
    <source>
        <dbReference type="ARBA" id="ARBA00022729"/>
    </source>
</evidence>
<gene>
    <name evidence="7" type="primary">hbpA</name>
    <name evidence="7" type="ORF">Lste_1946</name>
</gene>
<dbReference type="InterPro" id="IPR000914">
    <property type="entry name" value="SBP_5_dom"/>
</dbReference>
<name>A0A0W0ZIH8_9GAMM</name>
<organism evidence="7 8">
    <name type="scientific">Legionella steelei</name>
    <dbReference type="NCBI Taxonomy" id="947033"/>
    <lineage>
        <taxon>Bacteria</taxon>
        <taxon>Pseudomonadati</taxon>
        <taxon>Pseudomonadota</taxon>
        <taxon>Gammaproteobacteria</taxon>
        <taxon>Legionellales</taxon>
        <taxon>Legionellaceae</taxon>
        <taxon>Legionella</taxon>
    </lineage>
</organism>
<dbReference type="CDD" id="cd08505">
    <property type="entry name" value="PBP2_NikA_DppA_OppA_like_18"/>
    <property type="match status" value="1"/>
</dbReference>
<keyword evidence="3" id="KW-0813">Transport</keyword>
<dbReference type="GO" id="GO:1904680">
    <property type="term" value="F:peptide transmembrane transporter activity"/>
    <property type="evidence" value="ECO:0007669"/>
    <property type="project" value="TreeGrafter"/>
</dbReference>
<dbReference type="EMBL" id="LNYY01000019">
    <property type="protein sequence ID" value="KTD68788.1"/>
    <property type="molecule type" value="Genomic_DNA"/>
</dbReference>
<dbReference type="STRING" id="947033.Lste_1946"/>
<dbReference type="GO" id="GO:0030313">
    <property type="term" value="C:cell envelope"/>
    <property type="evidence" value="ECO:0007669"/>
    <property type="project" value="UniProtKB-SubCell"/>
</dbReference>
<dbReference type="Gene3D" id="3.40.190.10">
    <property type="entry name" value="Periplasmic binding protein-like II"/>
    <property type="match status" value="1"/>
</dbReference>
<keyword evidence="5" id="KW-0812">Transmembrane</keyword>
<dbReference type="Gene3D" id="3.90.76.10">
    <property type="entry name" value="Dipeptide-binding Protein, Domain 1"/>
    <property type="match status" value="1"/>
</dbReference>
<evidence type="ECO:0000313" key="8">
    <source>
        <dbReference type="Proteomes" id="UP000054926"/>
    </source>
</evidence>
<evidence type="ECO:0000256" key="1">
    <source>
        <dbReference type="ARBA" id="ARBA00004196"/>
    </source>
</evidence>
<comment type="caution">
    <text evidence="7">The sequence shown here is derived from an EMBL/GenBank/DDBJ whole genome shotgun (WGS) entry which is preliminary data.</text>
</comment>
<accession>A0A0W0ZIH8</accession>
<dbReference type="PANTHER" id="PTHR30290">
    <property type="entry name" value="PERIPLASMIC BINDING COMPONENT OF ABC TRANSPORTER"/>
    <property type="match status" value="1"/>
</dbReference>
<dbReference type="GO" id="GO:0015833">
    <property type="term" value="P:peptide transport"/>
    <property type="evidence" value="ECO:0007669"/>
    <property type="project" value="TreeGrafter"/>
</dbReference>
<keyword evidence="4" id="KW-0732">Signal</keyword>
<evidence type="ECO:0000313" key="7">
    <source>
        <dbReference type="EMBL" id="KTD68788.1"/>
    </source>
</evidence>
<dbReference type="PANTHER" id="PTHR30290:SF10">
    <property type="entry name" value="PERIPLASMIC OLIGOPEPTIDE-BINDING PROTEIN-RELATED"/>
    <property type="match status" value="1"/>
</dbReference>
<keyword evidence="5" id="KW-1133">Transmembrane helix</keyword>
<reference evidence="7 8" key="1">
    <citation type="submission" date="2015-11" db="EMBL/GenBank/DDBJ databases">
        <title>Genomic analysis of 38 Legionella species identifies large and diverse effector repertoires.</title>
        <authorList>
            <person name="Burstein D."/>
            <person name="Amaro F."/>
            <person name="Zusman T."/>
            <person name="Lifshitz Z."/>
            <person name="Cohen O."/>
            <person name="Gilbert J.A."/>
            <person name="Pupko T."/>
            <person name="Shuman H.A."/>
            <person name="Segal G."/>
        </authorList>
    </citation>
    <scope>NUCLEOTIDE SEQUENCE [LARGE SCALE GENOMIC DNA]</scope>
    <source>
        <strain evidence="7 8">IMVS3376</strain>
    </source>
</reference>
<evidence type="ECO:0000256" key="2">
    <source>
        <dbReference type="ARBA" id="ARBA00005695"/>
    </source>
</evidence>
<dbReference type="Pfam" id="PF00496">
    <property type="entry name" value="SBP_bac_5"/>
    <property type="match status" value="1"/>
</dbReference>
<evidence type="ECO:0000259" key="6">
    <source>
        <dbReference type="Pfam" id="PF00496"/>
    </source>
</evidence>
<dbReference type="PATRIC" id="fig|947033.5.peg.2067"/>
<protein>
    <submittedName>
        <fullName evidence="7">Bacterial extracellular solute-binding protein</fullName>
    </submittedName>
</protein>
<dbReference type="AlphaFoldDB" id="A0A0W0ZIH8"/>
<feature type="domain" description="Solute-binding protein family 5" evidence="6">
    <location>
        <begin position="194"/>
        <end position="610"/>
    </location>
</feature>
<evidence type="ECO:0000256" key="3">
    <source>
        <dbReference type="ARBA" id="ARBA00022448"/>
    </source>
</evidence>
<keyword evidence="5" id="KW-0472">Membrane</keyword>
<comment type="subcellular location">
    <subcellularLocation>
        <location evidence="1">Cell envelope</location>
    </subcellularLocation>
</comment>
<keyword evidence="8" id="KW-1185">Reference proteome</keyword>
<proteinExistence type="inferred from homology"/>
<dbReference type="SUPFAM" id="SSF53850">
    <property type="entry name" value="Periplasmic binding protein-like II"/>
    <property type="match status" value="1"/>
</dbReference>
<evidence type="ECO:0000256" key="5">
    <source>
        <dbReference type="SAM" id="Phobius"/>
    </source>
</evidence>
<feature type="transmembrane region" description="Helical" evidence="5">
    <location>
        <begin position="709"/>
        <end position="732"/>
    </location>
</feature>
<dbReference type="Gene3D" id="3.10.105.10">
    <property type="entry name" value="Dipeptide-binding Protein, Domain 3"/>
    <property type="match status" value="1"/>
</dbReference>